<dbReference type="PANTHER" id="PTHR46316">
    <property type="entry name" value="SNF1-RELATED PROTEIN KINASE REGULATORY SUBUNIT BETA-1"/>
    <property type="match status" value="1"/>
</dbReference>
<dbReference type="GO" id="GO:0005737">
    <property type="term" value="C:cytoplasm"/>
    <property type="evidence" value="ECO:0007669"/>
    <property type="project" value="UniProtKB-ARBA"/>
</dbReference>
<dbReference type="InterPro" id="IPR037256">
    <property type="entry name" value="ASC_dom_sf"/>
</dbReference>
<evidence type="ECO:0000313" key="4">
    <source>
        <dbReference type="Proteomes" id="UP000008311"/>
    </source>
</evidence>
<dbReference type="SUPFAM" id="SSF160219">
    <property type="entry name" value="AMPKBI-like"/>
    <property type="match status" value="1"/>
</dbReference>
<accession>B9RPD3</accession>
<reference evidence="4" key="1">
    <citation type="journal article" date="2010" name="Nat. Biotechnol.">
        <title>Draft genome sequence of the oilseed species Ricinus communis.</title>
        <authorList>
            <person name="Chan A.P."/>
            <person name="Crabtree J."/>
            <person name="Zhao Q."/>
            <person name="Lorenzi H."/>
            <person name="Orvis J."/>
            <person name="Puiu D."/>
            <person name="Melake-Berhan A."/>
            <person name="Jones K.M."/>
            <person name="Redman J."/>
            <person name="Chen G."/>
            <person name="Cahoon E.B."/>
            <person name="Gedil M."/>
            <person name="Stanke M."/>
            <person name="Haas B.J."/>
            <person name="Wortman J.R."/>
            <person name="Fraser-Liggett C.M."/>
            <person name="Ravel J."/>
            <person name="Rabinowicz P.D."/>
        </authorList>
    </citation>
    <scope>NUCLEOTIDE SEQUENCE [LARGE SCALE GENOMIC DNA]</scope>
    <source>
        <strain evidence="4">cv. Hale</strain>
    </source>
</reference>
<feature type="domain" description="Association with the SNF1 complex (ASC)" evidence="2">
    <location>
        <begin position="27"/>
        <end position="114"/>
    </location>
</feature>
<evidence type="ECO:0000313" key="3">
    <source>
        <dbReference type="EMBL" id="EEF46747.1"/>
    </source>
</evidence>
<dbReference type="eggNOG" id="KOG1616">
    <property type="taxonomic scope" value="Eukaryota"/>
</dbReference>
<dbReference type="PANTHER" id="PTHR46316:SF9">
    <property type="entry name" value="SNF1-RELATED PROTEIN KINASE REGULATORY SUBUNIT BETA-1"/>
    <property type="match status" value="1"/>
</dbReference>
<dbReference type="EMBL" id="EQ973793">
    <property type="protein sequence ID" value="EEF46747.1"/>
    <property type="molecule type" value="Genomic_DNA"/>
</dbReference>
<dbReference type="Gene3D" id="6.20.250.60">
    <property type="match status" value="1"/>
</dbReference>
<dbReference type="STRING" id="3988.B9RPD3"/>
<comment type="similarity">
    <text evidence="1">Belongs to the 5'-AMP-activated protein kinase beta subunit family.</text>
</comment>
<organism evidence="3 4">
    <name type="scientific">Ricinus communis</name>
    <name type="common">Castor bean</name>
    <dbReference type="NCBI Taxonomy" id="3988"/>
    <lineage>
        <taxon>Eukaryota</taxon>
        <taxon>Viridiplantae</taxon>
        <taxon>Streptophyta</taxon>
        <taxon>Embryophyta</taxon>
        <taxon>Tracheophyta</taxon>
        <taxon>Spermatophyta</taxon>
        <taxon>Magnoliopsida</taxon>
        <taxon>eudicotyledons</taxon>
        <taxon>Gunneridae</taxon>
        <taxon>Pentapetalae</taxon>
        <taxon>rosids</taxon>
        <taxon>fabids</taxon>
        <taxon>Malpighiales</taxon>
        <taxon>Euphorbiaceae</taxon>
        <taxon>Acalyphoideae</taxon>
        <taxon>Acalypheae</taxon>
        <taxon>Ricinus</taxon>
    </lineage>
</organism>
<proteinExistence type="inferred from homology"/>
<dbReference type="Pfam" id="PF04739">
    <property type="entry name" value="AMPKBI"/>
    <property type="match status" value="1"/>
</dbReference>
<sequence length="116" mass="13046">MGRICNLLDVDDYVPENLDSVAGFEAPQSPDSTYSQSFPTEEDFAKEPLVVPQQLHLTVLGVENQNEVSSSKPQHVVLNHLFIEKGWASHSLVALGLTHRFESKYVTVVLYKPHKR</sequence>
<dbReference type="Proteomes" id="UP000008311">
    <property type="component" value="Unassembled WGS sequence"/>
</dbReference>
<dbReference type="InterPro" id="IPR006828">
    <property type="entry name" value="ASC_dom"/>
</dbReference>
<gene>
    <name evidence="3" type="ORF">RCOM_1365250</name>
</gene>
<dbReference type="GO" id="GO:0016301">
    <property type="term" value="F:kinase activity"/>
    <property type="evidence" value="ECO:0007669"/>
    <property type="project" value="UniProtKB-KW"/>
</dbReference>
<keyword evidence="4" id="KW-1185">Reference proteome</keyword>
<dbReference type="AlphaFoldDB" id="B9RPD3"/>
<protein>
    <submittedName>
        <fullName evidence="3">Snf1-kinase beta subunit, plants, putative</fullName>
    </submittedName>
</protein>
<evidence type="ECO:0000259" key="2">
    <source>
        <dbReference type="SMART" id="SM01010"/>
    </source>
</evidence>
<dbReference type="InterPro" id="IPR043554">
    <property type="entry name" value="KINB"/>
</dbReference>
<dbReference type="SMART" id="SM01010">
    <property type="entry name" value="AMPKBI"/>
    <property type="match status" value="1"/>
</dbReference>
<evidence type="ECO:0000256" key="1">
    <source>
        <dbReference type="ARBA" id="ARBA00010926"/>
    </source>
</evidence>
<name>B9RPD3_RICCO</name>
<dbReference type="InParanoid" id="B9RPD3"/>